<accession>A0A0Q9YKK9</accession>
<dbReference type="GO" id="GO:0047355">
    <property type="term" value="F:CDP-glycerol glycerophosphotransferase activity"/>
    <property type="evidence" value="ECO:0007669"/>
    <property type="project" value="InterPro"/>
</dbReference>
<keyword evidence="1" id="KW-0808">Transferase</keyword>
<dbReference type="GO" id="GO:0016020">
    <property type="term" value="C:membrane"/>
    <property type="evidence" value="ECO:0007669"/>
    <property type="project" value="InterPro"/>
</dbReference>
<dbReference type="AlphaFoldDB" id="A0A0Q9YKK9"/>
<dbReference type="InterPro" id="IPR007554">
    <property type="entry name" value="Glycerophosphate_synth"/>
</dbReference>
<protein>
    <submittedName>
        <fullName evidence="1">CDP-Glycerol:Poly(Glycerophosphate) glycerophosphotransferase</fullName>
    </submittedName>
    <submittedName>
        <fullName evidence="2">CDP-glycerol glycerophosphotransferase family protein</fullName>
    </submittedName>
</protein>
<dbReference type="Proteomes" id="UP000051497">
    <property type="component" value="Unassembled WGS sequence"/>
</dbReference>
<proteinExistence type="predicted"/>
<name>A0A0Q9YKK9_9GAMM</name>
<reference evidence="2" key="2">
    <citation type="journal article" date="2016" name="Genome Announc.">
        <title>Draft Genome Sequences of Two Novel Amoeba-Resistant Intranuclear Bacteria, 'Candidatus Berkiella cookevillensis' and 'Candidatus Berkiella aquae'.</title>
        <authorList>
            <person name="Mehari Y.T."/>
            <person name="Arivett B.A."/>
            <person name="Farone A.L."/>
            <person name="Gunderson J.H."/>
            <person name="Farone M.B."/>
        </authorList>
    </citation>
    <scope>NUCLEOTIDE SEQUENCE</scope>
    <source>
        <strain evidence="2">HT99</strain>
    </source>
</reference>
<evidence type="ECO:0000313" key="2">
    <source>
        <dbReference type="EMBL" id="MCS5712319.1"/>
    </source>
</evidence>
<dbReference type="RefSeq" id="WP_075067168.1">
    <property type="nucleotide sequence ID" value="NZ_LKAJ02000001.1"/>
</dbReference>
<dbReference type="Pfam" id="PF04464">
    <property type="entry name" value="Glyphos_transf"/>
    <property type="match status" value="1"/>
</dbReference>
<reference evidence="2" key="3">
    <citation type="submission" date="2021-06" db="EMBL/GenBank/DDBJ databases">
        <title>Genomic Description and Analysis of Intracellular Bacteria, Candidatus Berkiella cookevillensis and Candidatus Berkiella aquae.</title>
        <authorList>
            <person name="Kidane D.T."/>
            <person name="Mehari Y.T."/>
            <person name="Rice F.C."/>
            <person name="Arivett B.A."/>
            <person name="Farone A.L."/>
            <person name="Berk S.G."/>
            <person name="Farone M.B."/>
        </authorList>
    </citation>
    <scope>NUCLEOTIDE SEQUENCE</scope>
    <source>
        <strain evidence="2">HT99</strain>
    </source>
</reference>
<keyword evidence="3" id="KW-1185">Reference proteome</keyword>
<dbReference type="Gene3D" id="3.40.50.12580">
    <property type="match status" value="1"/>
</dbReference>
<comment type="caution">
    <text evidence="1">The sequence shown here is derived from an EMBL/GenBank/DDBJ whole genome shotgun (WGS) entry which is preliminary data.</text>
</comment>
<evidence type="ECO:0000313" key="3">
    <source>
        <dbReference type="Proteomes" id="UP000051497"/>
    </source>
</evidence>
<organism evidence="1">
    <name type="scientific">Candidatus Berkiella aquae</name>
    <dbReference type="NCBI Taxonomy" id="295108"/>
    <lineage>
        <taxon>Bacteria</taxon>
        <taxon>Pseudomonadati</taxon>
        <taxon>Pseudomonadota</taxon>
        <taxon>Gammaproteobacteria</taxon>
        <taxon>Candidatus Berkiellales</taxon>
        <taxon>Candidatus Berkiellaceae</taxon>
        <taxon>Candidatus Berkiella</taxon>
    </lineage>
</organism>
<dbReference type="SUPFAM" id="SSF53756">
    <property type="entry name" value="UDP-Glycosyltransferase/glycogen phosphorylase"/>
    <property type="match status" value="1"/>
</dbReference>
<evidence type="ECO:0000313" key="1">
    <source>
        <dbReference type="EMBL" id="KRG20313.1"/>
    </source>
</evidence>
<dbReference type="EMBL" id="LKAJ02000001">
    <property type="protein sequence ID" value="MCS5712319.1"/>
    <property type="molecule type" value="Genomic_DNA"/>
</dbReference>
<reference evidence="1" key="1">
    <citation type="submission" date="2015-09" db="EMBL/GenBank/DDBJ databases">
        <title>Draft Genome Sequences of Two Novel Amoeba-resistant Intranuclear Bacteria, Candidatus Berkiella cookevillensis and Candidatus Berkiella aquae.</title>
        <authorList>
            <person name="Mehari Y.T."/>
            <person name="Arivett B.A."/>
            <person name="Farone A.L."/>
            <person name="Gunderson J.H."/>
            <person name="Farone M.B."/>
        </authorList>
    </citation>
    <scope>NUCLEOTIDE SEQUENCE [LARGE SCALE GENOMIC DNA]</scope>
    <source>
        <strain evidence="1">HT99</strain>
    </source>
</reference>
<dbReference type="STRING" id="295108.HT99x_02563"/>
<gene>
    <name evidence="2" type="ORF">HT99x_012830</name>
    <name evidence="1" type="ORF">HT99x_02563</name>
</gene>
<sequence length="399" mass="45882">MRRLYNYFKEIVALLQHLPLLWQMMQEKRQGRKIVAYQLSSAGQLQYMLPFHQELQKKITHVSYYVSMDYPMHGKLGDINIAPSHYFPSKIAKYLFPIDVFLEAEIHSRGPKNAVKIFSGHGQANKLSHWADDNLKAFDIYFMHGPLERKMFEVIQESKPQVTNHIKLINVGYPKLDDLVNGNYDRIELMTKLGLDPNLKTVLYAPAWDPGGSLRTYGTQIAEMLLSIPDINLIVKLHPASMEPENSPYFDFYTGGKRWEQEFAKIQNPRCRFVKDYLINPYLHISDLMVNDFSGVGLEFMVLNRPVIYIDCPEYFEKILPSWHCDGHLAKTDDRFNGGRNAGTVVHNLEELKSQVEQQLKEPDIHSAKRKELAAQLMYNPGHGAAVGTAEILKILECA</sequence>
<dbReference type="OrthoDB" id="1113428at2"/>
<dbReference type="EMBL" id="LKAJ01000013">
    <property type="protein sequence ID" value="KRG20313.1"/>
    <property type="molecule type" value="Genomic_DNA"/>
</dbReference>
<dbReference type="InterPro" id="IPR043148">
    <property type="entry name" value="TagF_C"/>
</dbReference>